<name>A0AAE3KLR2_9CYAN</name>
<comment type="caution">
    <text evidence="1">The sequence shown here is derived from an EMBL/GenBank/DDBJ whole genome shotgun (WGS) entry which is preliminary data.</text>
</comment>
<proteinExistence type="predicted"/>
<keyword evidence="2" id="KW-1185">Reference proteome</keyword>
<evidence type="ECO:0008006" key="3">
    <source>
        <dbReference type="Google" id="ProtNLM"/>
    </source>
</evidence>
<evidence type="ECO:0000313" key="1">
    <source>
        <dbReference type="EMBL" id="MCP2728384.1"/>
    </source>
</evidence>
<reference evidence="1" key="1">
    <citation type="submission" date="2022-06" db="EMBL/GenBank/DDBJ databases">
        <title>New cyanobacteria of genus Symplocastrum in benthos of Lake Baikal.</title>
        <authorList>
            <person name="Sorokovikova E."/>
            <person name="Tikhonova I."/>
            <person name="Krasnopeev A."/>
            <person name="Evseev P."/>
            <person name="Gladkikh A."/>
            <person name="Belykh O."/>
        </authorList>
    </citation>
    <scope>NUCLEOTIDE SEQUENCE</scope>
    <source>
        <strain evidence="1">BBK-W-15</strain>
    </source>
</reference>
<organism evidence="1 2">
    <name type="scientific">Limnofasciculus baicalensis BBK-W-15</name>
    <dbReference type="NCBI Taxonomy" id="2699891"/>
    <lineage>
        <taxon>Bacteria</taxon>
        <taxon>Bacillati</taxon>
        <taxon>Cyanobacteriota</taxon>
        <taxon>Cyanophyceae</taxon>
        <taxon>Coleofasciculales</taxon>
        <taxon>Coleofasciculaceae</taxon>
        <taxon>Limnofasciculus</taxon>
        <taxon>Limnofasciculus baicalensis</taxon>
    </lineage>
</organism>
<sequence length="51" mass="5512">MVVKFAVLGVQFHDARLVASMKVNARSHILTLNVDDFTLYTPEGIVAVAPG</sequence>
<gene>
    <name evidence="1" type="ORF">NJ959_07830</name>
</gene>
<dbReference type="AlphaFoldDB" id="A0AAE3KLR2"/>
<accession>A0AAE3KLR2</accession>
<protein>
    <recommendedName>
        <fullName evidence="3">Twitching motility protein PilT</fullName>
    </recommendedName>
</protein>
<evidence type="ECO:0000313" key="2">
    <source>
        <dbReference type="Proteomes" id="UP001204953"/>
    </source>
</evidence>
<dbReference type="EMBL" id="JAMZMM010000052">
    <property type="protein sequence ID" value="MCP2728384.1"/>
    <property type="molecule type" value="Genomic_DNA"/>
</dbReference>
<dbReference type="Proteomes" id="UP001204953">
    <property type="component" value="Unassembled WGS sequence"/>
</dbReference>